<feature type="coiled-coil region" evidence="1">
    <location>
        <begin position="84"/>
        <end position="128"/>
    </location>
</feature>
<organism evidence="2 3">
    <name type="scientific">Orchesella dallaii</name>
    <dbReference type="NCBI Taxonomy" id="48710"/>
    <lineage>
        <taxon>Eukaryota</taxon>
        <taxon>Metazoa</taxon>
        <taxon>Ecdysozoa</taxon>
        <taxon>Arthropoda</taxon>
        <taxon>Hexapoda</taxon>
        <taxon>Collembola</taxon>
        <taxon>Entomobryomorpha</taxon>
        <taxon>Entomobryoidea</taxon>
        <taxon>Orchesellidae</taxon>
        <taxon>Orchesellinae</taxon>
        <taxon>Orchesella</taxon>
    </lineage>
</organism>
<proteinExistence type="predicted"/>
<dbReference type="Proteomes" id="UP001642540">
    <property type="component" value="Unassembled WGS sequence"/>
</dbReference>
<reference evidence="2 3" key="1">
    <citation type="submission" date="2024-08" db="EMBL/GenBank/DDBJ databases">
        <authorList>
            <person name="Cucini C."/>
            <person name="Frati F."/>
        </authorList>
    </citation>
    <scope>NUCLEOTIDE SEQUENCE [LARGE SCALE GENOMIC DNA]</scope>
</reference>
<keyword evidence="3" id="KW-1185">Reference proteome</keyword>
<keyword evidence="1" id="KW-0175">Coiled coil</keyword>
<sequence>MYITSLKPFGSTIRQNDLKYRKKRSTSNASTDNIIFKRVLGTKKCASKDGIFDTIVPSLKPTPIGQLSEVHDTNTFTKVAAANESEYEDESKMLEIKRKELNCRLAEAQSQQQKISELTRQANEEQVRKSREHLINIFHVVNQFNTLQNTKFNEWIEQPD</sequence>
<evidence type="ECO:0000313" key="3">
    <source>
        <dbReference type="Proteomes" id="UP001642540"/>
    </source>
</evidence>
<gene>
    <name evidence="2" type="ORF">ODALV1_LOCUS9682</name>
</gene>
<evidence type="ECO:0000256" key="1">
    <source>
        <dbReference type="SAM" id="Coils"/>
    </source>
</evidence>
<accession>A0ABP1QC68</accession>
<protein>
    <submittedName>
        <fullName evidence="2">Uncharacterized protein</fullName>
    </submittedName>
</protein>
<comment type="caution">
    <text evidence="2">The sequence shown here is derived from an EMBL/GenBank/DDBJ whole genome shotgun (WGS) entry which is preliminary data.</text>
</comment>
<dbReference type="EMBL" id="CAXLJM020000029">
    <property type="protein sequence ID" value="CAL8097594.1"/>
    <property type="molecule type" value="Genomic_DNA"/>
</dbReference>
<name>A0ABP1QC68_9HEXA</name>
<evidence type="ECO:0000313" key="2">
    <source>
        <dbReference type="EMBL" id="CAL8097594.1"/>
    </source>
</evidence>